<name>A0ABS0KX27_9BACT</name>
<feature type="signal peptide" evidence="1">
    <location>
        <begin position="1"/>
        <end position="22"/>
    </location>
</feature>
<keyword evidence="3" id="KW-1185">Reference proteome</keyword>
<keyword evidence="1" id="KW-0732">Signal</keyword>
<evidence type="ECO:0000313" key="3">
    <source>
        <dbReference type="Proteomes" id="UP000601099"/>
    </source>
</evidence>
<dbReference type="EMBL" id="JADWYK010000001">
    <property type="protein sequence ID" value="MBG8552412.1"/>
    <property type="molecule type" value="Genomic_DNA"/>
</dbReference>
<protein>
    <recommendedName>
        <fullName evidence="4">Lipoprotein</fullName>
    </recommendedName>
</protein>
<gene>
    <name evidence="2" type="ORF">I5L79_02585</name>
</gene>
<accession>A0ABS0KX27</accession>
<evidence type="ECO:0000313" key="2">
    <source>
        <dbReference type="EMBL" id="MBG8552412.1"/>
    </source>
</evidence>
<proteinExistence type="predicted"/>
<reference evidence="2 3" key="1">
    <citation type="submission" date="2020-11" db="EMBL/GenBank/DDBJ databases">
        <title>Hymenobacter sp.</title>
        <authorList>
            <person name="Kim M.K."/>
        </authorList>
    </citation>
    <scope>NUCLEOTIDE SEQUENCE [LARGE SCALE GENOMIC DNA]</scope>
    <source>
        <strain evidence="2 3">BT594</strain>
    </source>
</reference>
<evidence type="ECO:0008006" key="4">
    <source>
        <dbReference type="Google" id="ProtNLM"/>
    </source>
</evidence>
<evidence type="ECO:0000256" key="1">
    <source>
        <dbReference type="SAM" id="SignalP"/>
    </source>
</evidence>
<feature type="chain" id="PRO_5047052103" description="Lipoprotein" evidence="1">
    <location>
        <begin position="23"/>
        <end position="179"/>
    </location>
</feature>
<sequence length="179" mass="19690">MATRFSLGILFLGLLLSLAACCGSSTCDDCQDAHADAIYLQFSVDSSATGNGFRAAELDTIQLIRQAVSEKVTPRRDTTRIVLRRTAVADSIRLDRTLPFPARDTLVTEDYTYSILLPNAKPAQRYELTDVNIEGSFEADGCCTCYRNRVKTLQLDGRPLDLTDPAGNNGIVPIRLTRK</sequence>
<dbReference type="RefSeq" id="WP_196953448.1">
    <property type="nucleotide sequence ID" value="NZ_JADWYK010000001.1"/>
</dbReference>
<comment type="caution">
    <text evidence="2">The sequence shown here is derived from an EMBL/GenBank/DDBJ whole genome shotgun (WGS) entry which is preliminary data.</text>
</comment>
<organism evidence="2 3">
    <name type="scientific">Hymenobacter guriensis</name>
    <dbReference type="NCBI Taxonomy" id="2793065"/>
    <lineage>
        <taxon>Bacteria</taxon>
        <taxon>Pseudomonadati</taxon>
        <taxon>Bacteroidota</taxon>
        <taxon>Cytophagia</taxon>
        <taxon>Cytophagales</taxon>
        <taxon>Hymenobacteraceae</taxon>
        <taxon>Hymenobacter</taxon>
    </lineage>
</organism>
<dbReference type="Proteomes" id="UP000601099">
    <property type="component" value="Unassembled WGS sequence"/>
</dbReference>
<dbReference type="PROSITE" id="PS51257">
    <property type="entry name" value="PROKAR_LIPOPROTEIN"/>
    <property type="match status" value="1"/>
</dbReference>